<evidence type="ECO:0000256" key="4">
    <source>
        <dbReference type="ARBA" id="ARBA00022679"/>
    </source>
</evidence>
<evidence type="ECO:0000256" key="8">
    <source>
        <dbReference type="RuleBase" id="RU366017"/>
    </source>
</evidence>
<dbReference type="GO" id="GO:0016757">
    <property type="term" value="F:glycosyltransferase activity"/>
    <property type="evidence" value="ECO:0007669"/>
    <property type="project" value="UniProtKB-UniRule"/>
</dbReference>
<organism evidence="9 10">
    <name type="scientific">Drosophila busckii</name>
    <name type="common">Fruit fly</name>
    <dbReference type="NCBI Taxonomy" id="30019"/>
    <lineage>
        <taxon>Eukaryota</taxon>
        <taxon>Metazoa</taxon>
        <taxon>Ecdysozoa</taxon>
        <taxon>Arthropoda</taxon>
        <taxon>Hexapoda</taxon>
        <taxon>Insecta</taxon>
        <taxon>Pterygota</taxon>
        <taxon>Neoptera</taxon>
        <taxon>Endopterygota</taxon>
        <taxon>Diptera</taxon>
        <taxon>Brachycera</taxon>
        <taxon>Muscomorpha</taxon>
        <taxon>Ephydroidea</taxon>
        <taxon>Drosophilidae</taxon>
        <taxon>Drosophila</taxon>
    </lineage>
</organism>
<evidence type="ECO:0000313" key="10">
    <source>
        <dbReference type="Proteomes" id="UP000494163"/>
    </source>
</evidence>
<accession>A0A0M4EER6</accession>
<comment type="similarity">
    <text evidence="2 8">Belongs to the glycosyltransferase 92 family.</text>
</comment>
<dbReference type="OrthoDB" id="2017643at2759"/>
<keyword evidence="4 8" id="KW-0808">Transferase</keyword>
<evidence type="ECO:0000256" key="2">
    <source>
        <dbReference type="ARBA" id="ARBA00007647"/>
    </source>
</evidence>
<proteinExistence type="inferred from homology"/>
<evidence type="ECO:0000313" key="9">
    <source>
        <dbReference type="EMBL" id="ALC42627.1"/>
    </source>
</evidence>
<dbReference type="Proteomes" id="UP000494163">
    <property type="component" value="Chromosome 2R"/>
</dbReference>
<evidence type="ECO:0000256" key="6">
    <source>
        <dbReference type="ARBA" id="ARBA00022989"/>
    </source>
</evidence>
<feature type="non-terminal residue" evidence="9">
    <location>
        <position position="429"/>
    </location>
</feature>
<sequence>MEQLLQANKQHNWSPGCAPYPLYDNLHLEQTYFQFVQGGNDTYHLYSAHYDNRKAVANAPRVVVLGMVSNILGPYSDGYCQLWYEHSDRPDIVPMLAPEIVWYKEWGHGGTHVYPALMTCPLLKSPRRYRVPQLVSIVFGEPCAKANNALLVGYEAPQRNRSTRFAVCVKDLEFPKEDRSDRFVEWLELMRLLGAERVTAYNTGADKLMPNTWRTLNFYAQQDGLLQLRDYKLLEGHPLPGDNFWLLRCLNEVLMYLDCLYRSMYNFDYVGVFDVDEVIMPLGKFHNWHTLLEHLEQNSSLSTDNCKARTSYCFRNVYFSKELPEDETPPANFYMLRHVRRVAQHLDTVSAIKCLHSTAYSTAVHNHFTFYWEEACGPFDVPTAIGQMQHYREPDIKETLTLPTPVRDDNIWRFKDHLISRAHAIHRLL</sequence>
<reference evidence="9 10" key="1">
    <citation type="submission" date="2015-08" db="EMBL/GenBank/DDBJ databases">
        <title>Ancestral chromatin configuration constrains chromatin evolution on differentiating sex chromosomes in Drosophila.</title>
        <authorList>
            <person name="Zhou Q."/>
            <person name="Bachtrog D."/>
        </authorList>
    </citation>
    <scope>NUCLEOTIDE SEQUENCE [LARGE SCALE GENOMIC DNA]</scope>
    <source>
        <tissue evidence="9">Whole larvae</tissue>
    </source>
</reference>
<dbReference type="EMBL" id="CP012524">
    <property type="protein sequence ID" value="ALC42627.1"/>
    <property type="molecule type" value="Genomic_DNA"/>
</dbReference>
<evidence type="ECO:0000256" key="7">
    <source>
        <dbReference type="ARBA" id="ARBA00023136"/>
    </source>
</evidence>
<keyword evidence="10" id="KW-1185">Reference proteome</keyword>
<dbReference type="Pfam" id="PF01697">
    <property type="entry name" value="Glyco_transf_92"/>
    <property type="match status" value="1"/>
</dbReference>
<dbReference type="PANTHER" id="PTHR21461">
    <property type="entry name" value="GLYCOSYLTRANSFERASE FAMILY 92 PROTEIN"/>
    <property type="match status" value="1"/>
</dbReference>
<name>A0A0M4EER6_DROBS</name>
<keyword evidence="3 8" id="KW-0328">Glycosyltransferase</keyword>
<dbReference type="PANTHER" id="PTHR21461:SF83">
    <property type="entry name" value="GLYCOSYLTRANSFERASE FAMILY 92 PROTEIN"/>
    <property type="match status" value="1"/>
</dbReference>
<dbReference type="AlphaFoldDB" id="A0A0M4EER6"/>
<protein>
    <recommendedName>
        <fullName evidence="8">Glycosyltransferase family 92 protein</fullName>
        <ecNumber evidence="8">2.4.1.-</ecNumber>
    </recommendedName>
</protein>
<evidence type="ECO:0000256" key="3">
    <source>
        <dbReference type="ARBA" id="ARBA00022676"/>
    </source>
</evidence>
<dbReference type="GO" id="GO:0005737">
    <property type="term" value="C:cytoplasm"/>
    <property type="evidence" value="ECO:0007669"/>
    <property type="project" value="TreeGrafter"/>
</dbReference>
<dbReference type="InterPro" id="IPR008166">
    <property type="entry name" value="Glyco_transf_92"/>
</dbReference>
<keyword evidence="7" id="KW-0472">Membrane</keyword>
<comment type="subcellular location">
    <subcellularLocation>
        <location evidence="1">Membrane</location>
        <topology evidence="1">Single-pass membrane protein</topology>
    </subcellularLocation>
</comment>
<dbReference type="EC" id="2.4.1.-" evidence="8"/>
<dbReference type="OMA" id="CLHATAY"/>
<gene>
    <name evidence="9" type="ORF">Dbus_chr2Rg2206</name>
</gene>
<keyword evidence="6" id="KW-1133">Transmembrane helix</keyword>
<evidence type="ECO:0000256" key="5">
    <source>
        <dbReference type="ARBA" id="ARBA00022692"/>
    </source>
</evidence>
<evidence type="ECO:0000256" key="1">
    <source>
        <dbReference type="ARBA" id="ARBA00004167"/>
    </source>
</evidence>
<dbReference type="GO" id="GO:0016020">
    <property type="term" value="C:membrane"/>
    <property type="evidence" value="ECO:0007669"/>
    <property type="project" value="UniProtKB-SubCell"/>
</dbReference>
<keyword evidence="5" id="KW-0812">Transmembrane</keyword>